<name>A0A1U9NLJ1_9BACT</name>
<sequence>MNNEKRKLHVERERSNSPASYPELMTEPELIQYLRIPEISDASDYHNVIEHLKRMRDLPRIRICNRVLYYLPAVRDWLEGQMGFMDHH</sequence>
<dbReference type="OrthoDB" id="9946647at2"/>
<dbReference type="Proteomes" id="UP000189674">
    <property type="component" value="Chromosome"/>
</dbReference>
<evidence type="ECO:0000313" key="3">
    <source>
        <dbReference type="Proteomes" id="UP000189674"/>
    </source>
</evidence>
<accession>A0A1U9NLJ1</accession>
<evidence type="ECO:0000313" key="2">
    <source>
        <dbReference type="EMBL" id="AQT68779.1"/>
    </source>
</evidence>
<reference evidence="3" key="1">
    <citation type="submission" date="2017-02" db="EMBL/GenBank/DDBJ databases">
        <title>Comparative genomics and description of representatives of a novel lineage of planctomycetes thriving in anoxic sediments.</title>
        <authorList>
            <person name="Spring S."/>
            <person name="Bunk B."/>
            <person name="Sproer C."/>
        </authorList>
    </citation>
    <scope>NUCLEOTIDE SEQUENCE [LARGE SCALE GENOMIC DNA]</scope>
    <source>
        <strain evidence="3">ST-NAGAB-D1</strain>
    </source>
</reference>
<keyword evidence="3" id="KW-1185">Reference proteome</keyword>
<feature type="region of interest" description="Disordered" evidence="1">
    <location>
        <begin position="1"/>
        <end position="21"/>
    </location>
</feature>
<dbReference type="EMBL" id="CP019791">
    <property type="protein sequence ID" value="AQT68779.1"/>
    <property type="molecule type" value="Genomic_DNA"/>
</dbReference>
<protein>
    <recommendedName>
        <fullName evidence="4">Helix-turn-helix domain protein</fullName>
    </recommendedName>
</protein>
<proteinExistence type="predicted"/>
<dbReference type="KEGG" id="alus:STSP2_01952"/>
<dbReference type="RefSeq" id="WP_146662076.1">
    <property type="nucleotide sequence ID" value="NZ_CP019791.1"/>
</dbReference>
<dbReference type="STRING" id="1936003.STSP2_01952"/>
<gene>
    <name evidence="2" type="ORF">STSP2_01952</name>
</gene>
<organism evidence="2 3">
    <name type="scientific">Anaerohalosphaera lusitana</name>
    <dbReference type="NCBI Taxonomy" id="1936003"/>
    <lineage>
        <taxon>Bacteria</taxon>
        <taxon>Pseudomonadati</taxon>
        <taxon>Planctomycetota</taxon>
        <taxon>Phycisphaerae</taxon>
        <taxon>Sedimentisphaerales</taxon>
        <taxon>Anaerohalosphaeraceae</taxon>
        <taxon>Anaerohalosphaera</taxon>
    </lineage>
</organism>
<dbReference type="AlphaFoldDB" id="A0A1U9NLJ1"/>
<evidence type="ECO:0008006" key="4">
    <source>
        <dbReference type="Google" id="ProtNLM"/>
    </source>
</evidence>
<evidence type="ECO:0000256" key="1">
    <source>
        <dbReference type="SAM" id="MobiDB-lite"/>
    </source>
</evidence>